<evidence type="ECO:0000313" key="11">
    <source>
        <dbReference type="Proteomes" id="UP000799441"/>
    </source>
</evidence>
<dbReference type="SUPFAM" id="SSF54373">
    <property type="entry name" value="FAD-linked reductases, C-terminal domain"/>
    <property type="match status" value="1"/>
</dbReference>
<dbReference type="InterPro" id="IPR007867">
    <property type="entry name" value="GMC_OxRtase_C"/>
</dbReference>
<keyword evidence="5" id="KW-0560">Oxidoreductase</keyword>
<dbReference type="Proteomes" id="UP000799441">
    <property type="component" value="Unassembled WGS sequence"/>
</dbReference>
<evidence type="ECO:0000256" key="2">
    <source>
        <dbReference type="ARBA" id="ARBA00010790"/>
    </source>
</evidence>
<dbReference type="InterPro" id="IPR027424">
    <property type="entry name" value="Glucose_Oxidase_domain_2"/>
</dbReference>
<dbReference type="SUPFAM" id="SSF51905">
    <property type="entry name" value="FAD/NAD(P)-binding domain"/>
    <property type="match status" value="1"/>
</dbReference>
<keyword evidence="4 6" id="KW-0274">FAD</keyword>
<dbReference type="PANTHER" id="PTHR11552:SF201">
    <property type="entry name" value="GLUCOSE-METHANOL-CHOLINE OXIDOREDUCTASE N-TERMINAL DOMAIN-CONTAINING PROTEIN"/>
    <property type="match status" value="1"/>
</dbReference>
<keyword evidence="7" id="KW-0812">Transmembrane</keyword>
<comment type="similarity">
    <text evidence="2 6">Belongs to the GMC oxidoreductase family.</text>
</comment>
<evidence type="ECO:0000256" key="7">
    <source>
        <dbReference type="SAM" id="Phobius"/>
    </source>
</evidence>
<evidence type="ECO:0000259" key="9">
    <source>
        <dbReference type="PROSITE" id="PS00624"/>
    </source>
</evidence>
<dbReference type="GO" id="GO:0050660">
    <property type="term" value="F:flavin adenine dinucleotide binding"/>
    <property type="evidence" value="ECO:0007669"/>
    <property type="project" value="InterPro"/>
</dbReference>
<keyword evidence="11" id="KW-1185">Reference proteome</keyword>
<organism evidence="10 11">
    <name type="scientific">Polychaeton citri CBS 116435</name>
    <dbReference type="NCBI Taxonomy" id="1314669"/>
    <lineage>
        <taxon>Eukaryota</taxon>
        <taxon>Fungi</taxon>
        <taxon>Dikarya</taxon>
        <taxon>Ascomycota</taxon>
        <taxon>Pezizomycotina</taxon>
        <taxon>Dothideomycetes</taxon>
        <taxon>Dothideomycetidae</taxon>
        <taxon>Capnodiales</taxon>
        <taxon>Capnodiaceae</taxon>
        <taxon>Polychaeton</taxon>
    </lineage>
</organism>
<dbReference type="Gene3D" id="3.30.560.10">
    <property type="entry name" value="Glucose Oxidase, domain 3"/>
    <property type="match status" value="1"/>
</dbReference>
<name>A0A9P4UU14_9PEZI</name>
<keyword evidence="3 6" id="KW-0285">Flavoprotein</keyword>
<evidence type="ECO:0000256" key="5">
    <source>
        <dbReference type="ARBA" id="ARBA00023002"/>
    </source>
</evidence>
<evidence type="ECO:0000256" key="3">
    <source>
        <dbReference type="ARBA" id="ARBA00022630"/>
    </source>
</evidence>
<accession>A0A9P4UU14</accession>
<keyword evidence="7" id="KW-0472">Membrane</keyword>
<feature type="domain" description="Glucose-methanol-choline oxidoreductase N-terminal" evidence="9">
    <location>
        <begin position="427"/>
        <end position="441"/>
    </location>
</feature>
<dbReference type="Pfam" id="PF05199">
    <property type="entry name" value="GMC_oxred_C"/>
    <property type="match status" value="1"/>
</dbReference>
<comment type="cofactor">
    <cofactor evidence="1">
        <name>FAD</name>
        <dbReference type="ChEBI" id="CHEBI:57692"/>
    </cofactor>
</comment>
<dbReference type="InterPro" id="IPR012132">
    <property type="entry name" value="GMC_OxRdtase"/>
</dbReference>
<comment type="caution">
    <text evidence="10">The sequence shown here is derived from an EMBL/GenBank/DDBJ whole genome shotgun (WGS) entry which is preliminary data.</text>
</comment>
<dbReference type="PROSITE" id="PS00624">
    <property type="entry name" value="GMC_OXRED_2"/>
    <property type="match status" value="1"/>
</dbReference>
<feature type="transmembrane region" description="Helical" evidence="7">
    <location>
        <begin position="120"/>
        <end position="142"/>
    </location>
</feature>
<evidence type="ECO:0000313" key="10">
    <source>
        <dbReference type="EMBL" id="KAF2725233.1"/>
    </source>
</evidence>
<feature type="transmembrane region" description="Helical" evidence="7">
    <location>
        <begin position="90"/>
        <end position="108"/>
    </location>
</feature>
<dbReference type="InterPro" id="IPR036188">
    <property type="entry name" value="FAD/NAD-bd_sf"/>
</dbReference>
<gene>
    <name evidence="10" type="ORF">K431DRAFT_281183</name>
</gene>
<feature type="domain" description="Glucose-methanol-choline oxidoreductase N-terminal" evidence="8">
    <location>
        <begin position="235"/>
        <end position="258"/>
    </location>
</feature>
<dbReference type="GO" id="GO:0016614">
    <property type="term" value="F:oxidoreductase activity, acting on CH-OH group of donors"/>
    <property type="evidence" value="ECO:0007669"/>
    <property type="project" value="InterPro"/>
</dbReference>
<dbReference type="Pfam" id="PF00732">
    <property type="entry name" value="GMC_oxred_N"/>
    <property type="match status" value="1"/>
</dbReference>
<sequence>MSRLWADYTPATISPPNVTTPGAGPFPPLMGRCCISNNLPFSDRSASPQLLERYVVFDKGRVVYAITSAPSLFNGNRSTPGQAPLETSQMFVLAVSWVVCIGVLHNAVRPQNNHNNIQHQIVSFITVMMWAVSSIFLLPLAASALPSFHYSSNHVPAYDYIVVGGGTSGLVIANRLSENPDVTVLVIEAGGSVYNNPNVTNVNGYGLAFGTDIDWAYESVNQTYAGGAKQTLRAAKALGGTSTINGLSYARAQVAQIDAWEKLGNDGWNWDSLFPYYKKSESFQIPDAARAEAGHMTWVVEDHGLNGPLKTGWAYTQANTSVPVTLNTTLQNLGLEWNPDINSGYMNGFSVMPTTADQTANVREDAARAYYYPYQGRKNIHVKLDSLVSKLTWKSGCETPTAEGVVFSSNGETFTVRAKREVVLSAGALVSPLLLELSGVGNPAILKQYGIETVVDLPTVGENLQDQLNNGEAWTVAGNLSVTGGQTYVAYPSFSQLYGNGSSTVASQLKSSLPAYAAQVAAANGNATRASDILDFFNIQYDLILNDELPLAELLFFNSAGSWASQYWGLLPFSRGNVHIGSPNTTAGGLIDPKYFMLDIDTSIQTQASRLARQTLHTAPLASFVGSELRPGANVTTDAEFAEFLKASYRSNYHSVGTTAMMAKSKGGVVDPAAKVYDAGVLPFQVCGHLTSTLYAMAEKVADAIKADQHESRIKHAPWTL</sequence>
<dbReference type="PROSITE" id="PS00623">
    <property type="entry name" value="GMC_OXRED_1"/>
    <property type="match status" value="1"/>
</dbReference>
<dbReference type="InterPro" id="IPR000172">
    <property type="entry name" value="GMC_OxRdtase_N"/>
</dbReference>
<evidence type="ECO:0000256" key="1">
    <source>
        <dbReference type="ARBA" id="ARBA00001974"/>
    </source>
</evidence>
<dbReference type="PANTHER" id="PTHR11552">
    <property type="entry name" value="GLUCOSE-METHANOL-CHOLINE GMC OXIDOREDUCTASE"/>
    <property type="match status" value="1"/>
</dbReference>
<dbReference type="Gene3D" id="3.50.50.60">
    <property type="entry name" value="FAD/NAD(P)-binding domain"/>
    <property type="match status" value="1"/>
</dbReference>
<evidence type="ECO:0000256" key="6">
    <source>
        <dbReference type="RuleBase" id="RU003968"/>
    </source>
</evidence>
<keyword evidence="7" id="KW-1133">Transmembrane helix</keyword>
<protein>
    <submittedName>
        <fullName evidence="10">GMC oxidoreductase</fullName>
    </submittedName>
</protein>
<dbReference type="EMBL" id="MU003768">
    <property type="protein sequence ID" value="KAF2725233.1"/>
    <property type="molecule type" value="Genomic_DNA"/>
</dbReference>
<reference evidence="10" key="1">
    <citation type="journal article" date="2020" name="Stud. Mycol.">
        <title>101 Dothideomycetes genomes: a test case for predicting lifestyles and emergence of pathogens.</title>
        <authorList>
            <person name="Haridas S."/>
            <person name="Albert R."/>
            <person name="Binder M."/>
            <person name="Bloem J."/>
            <person name="Labutti K."/>
            <person name="Salamov A."/>
            <person name="Andreopoulos B."/>
            <person name="Baker S."/>
            <person name="Barry K."/>
            <person name="Bills G."/>
            <person name="Bluhm B."/>
            <person name="Cannon C."/>
            <person name="Castanera R."/>
            <person name="Culley D."/>
            <person name="Daum C."/>
            <person name="Ezra D."/>
            <person name="Gonzalez J."/>
            <person name="Henrissat B."/>
            <person name="Kuo A."/>
            <person name="Liang C."/>
            <person name="Lipzen A."/>
            <person name="Lutzoni F."/>
            <person name="Magnuson J."/>
            <person name="Mondo S."/>
            <person name="Nolan M."/>
            <person name="Ohm R."/>
            <person name="Pangilinan J."/>
            <person name="Park H.-J."/>
            <person name="Ramirez L."/>
            <person name="Alfaro M."/>
            <person name="Sun H."/>
            <person name="Tritt A."/>
            <person name="Yoshinaga Y."/>
            <person name="Zwiers L.-H."/>
            <person name="Turgeon B."/>
            <person name="Goodwin S."/>
            <person name="Spatafora J."/>
            <person name="Crous P."/>
            <person name="Grigoriev I."/>
        </authorList>
    </citation>
    <scope>NUCLEOTIDE SEQUENCE</scope>
    <source>
        <strain evidence="10">CBS 116435</strain>
    </source>
</reference>
<evidence type="ECO:0000256" key="4">
    <source>
        <dbReference type="ARBA" id="ARBA00022827"/>
    </source>
</evidence>
<proteinExistence type="inferred from homology"/>
<dbReference type="AlphaFoldDB" id="A0A9P4UU14"/>
<dbReference type="OrthoDB" id="269227at2759"/>
<dbReference type="Gene3D" id="4.10.450.10">
    <property type="entry name" value="Glucose Oxidase, domain 2"/>
    <property type="match status" value="1"/>
</dbReference>
<evidence type="ECO:0000259" key="8">
    <source>
        <dbReference type="PROSITE" id="PS00623"/>
    </source>
</evidence>